<dbReference type="InterPro" id="IPR020449">
    <property type="entry name" value="Tscrpt_reg_AraC-type_HTH"/>
</dbReference>
<evidence type="ECO:0000256" key="2">
    <source>
        <dbReference type="ARBA" id="ARBA00023015"/>
    </source>
</evidence>
<accession>A0A261RUN3</accession>
<organism evidence="6 9">
    <name type="scientific">Bordetella genomosp. 1</name>
    <dbReference type="NCBI Taxonomy" id="1395607"/>
    <lineage>
        <taxon>Bacteria</taxon>
        <taxon>Pseudomonadati</taxon>
        <taxon>Pseudomonadota</taxon>
        <taxon>Betaproteobacteria</taxon>
        <taxon>Burkholderiales</taxon>
        <taxon>Alcaligenaceae</taxon>
        <taxon>Bordetella</taxon>
    </lineage>
</organism>
<keyword evidence="4" id="KW-0804">Transcription</keyword>
<evidence type="ECO:0000256" key="1">
    <source>
        <dbReference type="ARBA" id="ARBA00022491"/>
    </source>
</evidence>
<evidence type="ECO:0000313" key="9">
    <source>
        <dbReference type="Proteomes" id="UP000217005"/>
    </source>
</evidence>
<dbReference type="AlphaFoldDB" id="A0A261RUN3"/>
<dbReference type="GO" id="GO:0043565">
    <property type="term" value="F:sequence-specific DNA binding"/>
    <property type="evidence" value="ECO:0007669"/>
    <property type="project" value="InterPro"/>
</dbReference>
<keyword evidence="1" id="KW-0678">Repressor</keyword>
<reference evidence="7 8" key="1">
    <citation type="submission" date="2017-05" db="EMBL/GenBank/DDBJ databases">
        <title>Complete and WGS of Bordetella genogroups.</title>
        <authorList>
            <person name="Spilker T."/>
            <person name="Lipuma J."/>
        </authorList>
    </citation>
    <scope>NUCLEOTIDE SEQUENCE [LARGE SCALE GENOMIC DNA]</scope>
    <source>
        <strain evidence="7 8">AU9795</strain>
    </source>
</reference>
<dbReference type="PROSITE" id="PS00041">
    <property type="entry name" value="HTH_ARAC_FAMILY_1"/>
    <property type="match status" value="1"/>
</dbReference>
<dbReference type="SUPFAM" id="SSF51182">
    <property type="entry name" value="RmlC-like cupins"/>
    <property type="match status" value="1"/>
</dbReference>
<dbReference type="PROSITE" id="PS01124">
    <property type="entry name" value="HTH_ARAC_FAMILY_2"/>
    <property type="match status" value="1"/>
</dbReference>
<keyword evidence="3" id="KW-0238">DNA-binding</keyword>
<keyword evidence="8" id="KW-1185">Reference proteome</keyword>
<dbReference type="Pfam" id="PF12833">
    <property type="entry name" value="HTH_18"/>
    <property type="match status" value="1"/>
</dbReference>
<dbReference type="InterPro" id="IPR009057">
    <property type="entry name" value="Homeodomain-like_sf"/>
</dbReference>
<dbReference type="PANTHER" id="PTHR11019">
    <property type="entry name" value="HTH-TYPE TRANSCRIPTIONAL REGULATOR NIMR"/>
    <property type="match status" value="1"/>
</dbReference>
<evidence type="ECO:0000313" key="7">
    <source>
        <dbReference type="EMBL" id="OZI69326.1"/>
    </source>
</evidence>
<sequence>MLLLVREGLVLVQRGDAVWPLHPGRLGWVPPQLAHEARWFGRSRGTLLYVRSDACASLPAEPRVWSRTPLLEALLLRLTESEPGRLPGTHAEQVYALLCAELALSQDAPFTLPLPRERRLLELALRLLDDPADPSDIETWAHRVSMSARTLMRRFRLETGVTLGQWRQQARLLRALEFLAHGQAVTDVALAVGYESTSAFIGSFRASFGVTPSQYHARLPPA</sequence>
<dbReference type="PANTHER" id="PTHR11019:SF159">
    <property type="entry name" value="TRANSCRIPTIONAL REGULATOR-RELATED"/>
    <property type="match status" value="1"/>
</dbReference>
<dbReference type="PRINTS" id="PR00032">
    <property type="entry name" value="HTHARAC"/>
</dbReference>
<dbReference type="InterPro" id="IPR018062">
    <property type="entry name" value="HTH_AraC-typ_CS"/>
</dbReference>
<feature type="domain" description="HTH araC/xylS-type" evidence="5">
    <location>
        <begin position="118"/>
        <end position="218"/>
    </location>
</feature>
<dbReference type="EMBL" id="NEVL01000007">
    <property type="protein sequence ID" value="OZI28290.1"/>
    <property type="molecule type" value="Genomic_DNA"/>
</dbReference>
<dbReference type="EMBL" id="NEVR01000001">
    <property type="protein sequence ID" value="OZI69326.1"/>
    <property type="molecule type" value="Genomic_DNA"/>
</dbReference>
<dbReference type="FunFam" id="1.10.10.60:FF:000132">
    <property type="entry name" value="AraC family transcriptional regulator"/>
    <property type="match status" value="1"/>
</dbReference>
<name>A0A261RUN3_9BORD</name>
<dbReference type="OrthoDB" id="2536004at2"/>
<dbReference type="GO" id="GO:0003700">
    <property type="term" value="F:DNA-binding transcription factor activity"/>
    <property type="evidence" value="ECO:0007669"/>
    <property type="project" value="InterPro"/>
</dbReference>
<evidence type="ECO:0000256" key="3">
    <source>
        <dbReference type="ARBA" id="ARBA00023125"/>
    </source>
</evidence>
<dbReference type="InterPro" id="IPR011051">
    <property type="entry name" value="RmlC_Cupin_sf"/>
</dbReference>
<dbReference type="InterPro" id="IPR018060">
    <property type="entry name" value="HTH_AraC"/>
</dbReference>
<evidence type="ECO:0000259" key="5">
    <source>
        <dbReference type="PROSITE" id="PS01124"/>
    </source>
</evidence>
<protein>
    <submittedName>
        <fullName evidence="6">AraC family transcriptional regulator</fullName>
    </submittedName>
</protein>
<proteinExistence type="predicted"/>
<comment type="caution">
    <text evidence="6">The sequence shown here is derived from an EMBL/GenBank/DDBJ whole genome shotgun (WGS) entry which is preliminary data.</text>
</comment>
<dbReference type="Proteomes" id="UP000216354">
    <property type="component" value="Unassembled WGS sequence"/>
</dbReference>
<evidence type="ECO:0000313" key="6">
    <source>
        <dbReference type="EMBL" id="OZI28290.1"/>
    </source>
</evidence>
<evidence type="ECO:0000256" key="4">
    <source>
        <dbReference type="ARBA" id="ARBA00023163"/>
    </source>
</evidence>
<reference evidence="6 9" key="2">
    <citation type="submission" date="2017-05" db="EMBL/GenBank/DDBJ databases">
        <title>Complete and WGS of Bordetella genogroups.</title>
        <authorList>
            <person name="Spilker T."/>
            <person name="LiPuma J."/>
        </authorList>
    </citation>
    <scope>NUCLEOTIDE SEQUENCE [LARGE SCALE GENOMIC DNA]</scope>
    <source>
        <strain evidence="6 9">AU17610</strain>
    </source>
</reference>
<keyword evidence="2" id="KW-0805">Transcription regulation</keyword>
<dbReference type="SMART" id="SM00342">
    <property type="entry name" value="HTH_ARAC"/>
    <property type="match status" value="1"/>
</dbReference>
<dbReference type="Gene3D" id="1.10.10.60">
    <property type="entry name" value="Homeodomain-like"/>
    <property type="match status" value="2"/>
</dbReference>
<evidence type="ECO:0000313" key="8">
    <source>
        <dbReference type="Proteomes" id="UP000216354"/>
    </source>
</evidence>
<gene>
    <name evidence="7" type="ORF">CAL27_01520</name>
    <name evidence="6" type="ORF">CEG14_24490</name>
</gene>
<dbReference type="SUPFAM" id="SSF46689">
    <property type="entry name" value="Homeodomain-like"/>
    <property type="match status" value="2"/>
</dbReference>
<dbReference type="Proteomes" id="UP000217005">
    <property type="component" value="Unassembled WGS sequence"/>
</dbReference>